<dbReference type="EMBL" id="HBHE01000440">
    <property type="protein sequence ID" value="CAD9652726.1"/>
    <property type="molecule type" value="Transcribed_RNA"/>
</dbReference>
<evidence type="ECO:0008006" key="2">
    <source>
        <dbReference type="Google" id="ProtNLM"/>
    </source>
</evidence>
<evidence type="ECO:0000313" key="1">
    <source>
        <dbReference type="EMBL" id="CAD9652726.1"/>
    </source>
</evidence>
<dbReference type="Gene3D" id="3.60.10.10">
    <property type="entry name" value="Endonuclease/exonuclease/phosphatase"/>
    <property type="match status" value="1"/>
</dbReference>
<organism evidence="1">
    <name type="scientific">Triparma pacifica</name>
    <dbReference type="NCBI Taxonomy" id="91992"/>
    <lineage>
        <taxon>Eukaryota</taxon>
        <taxon>Sar</taxon>
        <taxon>Stramenopiles</taxon>
        <taxon>Ochrophyta</taxon>
        <taxon>Bolidophyceae</taxon>
        <taxon>Parmales</taxon>
        <taxon>Triparmaceae</taxon>
        <taxon>Triparma</taxon>
    </lineage>
</organism>
<accession>A0A7S2QUW4</accession>
<dbReference type="InterPro" id="IPR036691">
    <property type="entry name" value="Endo/exonu/phosph_ase_sf"/>
</dbReference>
<reference evidence="1" key="1">
    <citation type="submission" date="2021-01" db="EMBL/GenBank/DDBJ databases">
        <authorList>
            <person name="Corre E."/>
            <person name="Pelletier E."/>
            <person name="Niang G."/>
            <person name="Scheremetjew M."/>
            <person name="Finn R."/>
            <person name="Kale V."/>
            <person name="Holt S."/>
            <person name="Cochrane G."/>
            <person name="Meng A."/>
            <person name="Brown T."/>
            <person name="Cohen L."/>
        </authorList>
    </citation>
    <scope>NUCLEOTIDE SEQUENCE</scope>
    <source>
        <strain evidence="1">CCMP 1866</strain>
    </source>
</reference>
<proteinExistence type="predicted"/>
<name>A0A7S2QUW4_9STRA</name>
<dbReference type="SUPFAM" id="SSF56219">
    <property type="entry name" value="DNase I-like"/>
    <property type="match status" value="1"/>
</dbReference>
<dbReference type="AlphaFoldDB" id="A0A7S2QUW4"/>
<gene>
    <name evidence="1" type="ORF">TPAC0785_LOCUS270</name>
</gene>
<sequence>MGDFNALQRCDYRDEEWDALVEKRRQAGIESEVALMEKIEGDGYQDVRKGVGFIGKIGPTATSVYGARVDYSFMNEAAMQNFGVCRYEHVDTTLANRATDHCLIIADLFLKET</sequence>
<protein>
    <recommendedName>
        <fullName evidence="2">Endonuclease/exonuclease/phosphatase domain-containing protein</fullName>
    </recommendedName>
</protein>